<comment type="caution">
    <text evidence="11">The sequence shown here is derived from an EMBL/GenBank/DDBJ whole genome shotgun (WGS) entry which is preliminary data.</text>
</comment>
<dbReference type="GO" id="GO:0009653">
    <property type="term" value="P:anatomical structure morphogenesis"/>
    <property type="evidence" value="ECO:0007669"/>
    <property type="project" value="UniProtKB-ARBA"/>
</dbReference>
<comment type="subcellular location">
    <subcellularLocation>
        <location evidence="1">Membrane</location>
    </subcellularLocation>
</comment>
<feature type="domain" description="Cadherin" evidence="10">
    <location>
        <begin position="1018"/>
        <end position="1118"/>
    </location>
</feature>
<dbReference type="GO" id="GO:0007155">
    <property type="term" value="P:cell adhesion"/>
    <property type="evidence" value="ECO:0007669"/>
    <property type="project" value="UniProtKB-KW"/>
</dbReference>
<evidence type="ECO:0000256" key="6">
    <source>
        <dbReference type="ARBA" id="ARBA00023136"/>
    </source>
</evidence>
<dbReference type="FunFam" id="2.60.40.60:FF:000020">
    <property type="entry name" value="Dachsous cadherin-related 1b"/>
    <property type="match status" value="2"/>
</dbReference>
<evidence type="ECO:0000256" key="2">
    <source>
        <dbReference type="ARBA" id="ARBA00022692"/>
    </source>
</evidence>
<feature type="region of interest" description="Disordered" evidence="8">
    <location>
        <begin position="1683"/>
        <end position="1716"/>
    </location>
</feature>
<dbReference type="EMBL" id="JAUDFV010000156">
    <property type="protein sequence ID" value="KAL2714784.1"/>
    <property type="molecule type" value="Genomic_DNA"/>
</dbReference>
<feature type="domain" description="Cadherin" evidence="10">
    <location>
        <begin position="817"/>
        <end position="916"/>
    </location>
</feature>
<dbReference type="InterPro" id="IPR020894">
    <property type="entry name" value="Cadherin_CS"/>
</dbReference>
<dbReference type="GO" id="GO:0060429">
    <property type="term" value="P:epithelium development"/>
    <property type="evidence" value="ECO:0007669"/>
    <property type="project" value="UniProtKB-ARBA"/>
</dbReference>
<keyword evidence="4 7" id="KW-0106">Calcium</keyword>
<dbReference type="Gene3D" id="2.60.40.60">
    <property type="entry name" value="Cadherins"/>
    <property type="match status" value="10"/>
</dbReference>
<dbReference type="InterPro" id="IPR015919">
    <property type="entry name" value="Cadherin-like_sf"/>
</dbReference>
<evidence type="ECO:0000256" key="8">
    <source>
        <dbReference type="SAM" id="MobiDB-lite"/>
    </source>
</evidence>
<dbReference type="Proteomes" id="UP001607302">
    <property type="component" value="Unassembled WGS sequence"/>
</dbReference>
<accession>A0ABD2A2E4</accession>
<feature type="domain" description="Cadherin" evidence="10">
    <location>
        <begin position="602"/>
        <end position="714"/>
    </location>
</feature>
<dbReference type="FunFam" id="2.60.40.60:FF:000275">
    <property type="entry name" value="Si:dkey-30k22.7"/>
    <property type="match status" value="1"/>
</dbReference>
<feature type="domain" description="Cadherin" evidence="10">
    <location>
        <begin position="1350"/>
        <end position="1467"/>
    </location>
</feature>
<dbReference type="FunFam" id="2.60.40.60:FF:000363">
    <property type="entry name" value="Dachsous cadherin-related 1a"/>
    <property type="match status" value="1"/>
</dbReference>
<feature type="domain" description="Cadherin" evidence="10">
    <location>
        <begin position="1230"/>
        <end position="1340"/>
    </location>
</feature>
<dbReference type="FunFam" id="2.60.40.60:FF:000381">
    <property type="entry name" value="Protocadherin 15"/>
    <property type="match status" value="1"/>
</dbReference>
<feature type="compositionally biased region" description="Low complexity" evidence="8">
    <location>
        <begin position="1695"/>
        <end position="1708"/>
    </location>
</feature>
<evidence type="ECO:0000256" key="9">
    <source>
        <dbReference type="SAM" id="Phobius"/>
    </source>
</evidence>
<dbReference type="FunFam" id="2.60.40.60:FF:000315">
    <property type="entry name" value="CaDHerin family"/>
    <property type="match status" value="1"/>
</dbReference>
<dbReference type="PANTHER" id="PTHR24026">
    <property type="entry name" value="FAT ATYPICAL CADHERIN-RELATED"/>
    <property type="match status" value="1"/>
</dbReference>
<proteinExistence type="predicted"/>
<protein>
    <submittedName>
        <fullName evidence="11">Cadherin-99C-like isoform X2</fullName>
    </submittedName>
</protein>
<dbReference type="Pfam" id="PF00028">
    <property type="entry name" value="Cadherin"/>
    <property type="match status" value="8"/>
</dbReference>
<gene>
    <name evidence="11" type="ORF">V1478_015969</name>
</gene>
<keyword evidence="5 9" id="KW-1133">Transmembrane helix</keyword>
<dbReference type="SUPFAM" id="SSF49313">
    <property type="entry name" value="Cadherin-like"/>
    <property type="match status" value="10"/>
</dbReference>
<reference evidence="11 12" key="1">
    <citation type="journal article" date="2024" name="Ann. Entomol. Soc. Am.">
        <title>Genomic analyses of the southern and eastern yellowjacket wasps (Hymenoptera: Vespidae) reveal evolutionary signatures of social life.</title>
        <authorList>
            <person name="Catto M.A."/>
            <person name="Caine P.B."/>
            <person name="Orr S.E."/>
            <person name="Hunt B.G."/>
            <person name="Goodisman M.A.D."/>
        </authorList>
    </citation>
    <scope>NUCLEOTIDE SEQUENCE [LARGE SCALE GENOMIC DNA]</scope>
    <source>
        <strain evidence="11">233</strain>
        <tissue evidence="11">Head and thorax</tissue>
    </source>
</reference>
<keyword evidence="2 9" id="KW-0812">Transmembrane</keyword>
<keyword evidence="3" id="KW-0677">Repeat</keyword>
<feature type="domain" description="Cadherin" evidence="10">
    <location>
        <begin position="492"/>
        <end position="601"/>
    </location>
</feature>
<dbReference type="SMART" id="SM00112">
    <property type="entry name" value="CA"/>
    <property type="match status" value="11"/>
</dbReference>
<feature type="domain" description="Cadherin" evidence="10">
    <location>
        <begin position="1119"/>
        <end position="1225"/>
    </location>
</feature>
<dbReference type="PANTHER" id="PTHR24026:SF93">
    <property type="entry name" value="CADHERIN-99C"/>
    <property type="match status" value="1"/>
</dbReference>
<dbReference type="GO" id="GO:0005509">
    <property type="term" value="F:calcium ion binding"/>
    <property type="evidence" value="ECO:0007669"/>
    <property type="project" value="UniProtKB-UniRule"/>
</dbReference>
<dbReference type="InterPro" id="IPR002126">
    <property type="entry name" value="Cadherin-like_dom"/>
</dbReference>
<sequence>MNLAKGRRIGNGSDGEVELNIAIVERNGRTKRDCNGLNESDKMAQSGKQRGFKLEFIRSASSNLTPVLTKLTATVAVQQPSKSYSDSVVELIKQPVGRSAALAAPPGWFWCCLLCVLLRFHGVASKAGKPIFFSALLGTIKLQVFPQAVRKIALSRRQRLYGSLNSVRVEVVALGSITPLTFRFDLAFVDVYCTTGKKILGRVEKRRRHVRVHEFSWLFQHWTTMKKGWLKRTYKKCPGLCEVESGQSNIILDIEESRGNAIDQKTTPEELPVSGDPYNETTLELIFPGRQPLFKLIGKKLQLLEPLDRDDENLSHVVFQLSCTVKLTNKKRTIPVIVRVSDINDNAPKFINTPYETTVPELTPVGSTIFKNVVAIDADAGVNGIVEYSIAPGDGTGIGNNDGVGRNRITTADGYGYFSINLPHQGQVTVNRTLDFERTQRYLVTILASDRALNVSERFTSTTTLTVNIRDDDDQDPSFIYQGCMLLDGACINPEYSASVSSGVLSGILNISPEKIQAVDMDSINAPIHYSFLSGNPSNYRDFFEINPNSGAVKQIKAVDTSVTKKFDIIIKAVEVSEAKRSATAKLIITVKPVDSNPPVITASNNEGFVDENAPVGTKVIDKNGKPITLTVSDADLGVDDPKPAYTFELTTSYFSIDPSGVLIVNEENLDRDPPNPGRFRFQVVAREKTGLAASAPLSFVVTLNDVNDNAPHLPMTAPISVQAGETRRQVTKVEATDNDEGENAEITYSIYHVSNNGLHKFKIDPKTGVIESVRKLNAGEQYSITVQATDKGGKYSQTIVEVNVIPGPNTRSPVFQQPVYEVQVSEGASINSTVATITAVDPENDPVSYSIVSGNDLRQFAIGDKSGVITVIRKLDREDLTRYQLLIKAEDTGGLSSTATVNIKVTDINDKNPEFVELPYQFSVKEGEARKLIGRVHAEDADEGINAEITYFAPDDIPFTVDPETGDVLTKIVLDYEQNDEYKFVVTARDGAPDYRLATATVTVKVIDVEDEVPIFRQSSYEARVKENVPDYMVIQVMADDPDTKKQITYTIKQGDTELFAIDPKNGVIKTIRGLDYERENQHILIVGTVENTSDLPGSTTRVVVNVQDVNDIPPIFTMVPRPITLDDDSPIGTTVINLVAADSDGTAPGNQVRYEIIGRGIASKYFVIDPDTGVIRIRDDLRKETDSEYQVDVRAYDMGEPRLSSVTTVPIFVRHVATVPPEVGLGFAENSYNVEVPEDAADGTLIKIITIINSHAHDSTPLKCEIYSGNENDLFEANVTEERNCALKLKKAALDYETTEFYQIKIRLESLSGLLNSGRNTTMVKIQVIDVNDNKPEFIFPEDDYKLRRGRYFAAIPRNAQFGSSVIQVKAHDKDNGKYGKLEYKILEGRGSDYFAMDAFSGIIRTTATFDNVDPSELPFKFDVNVRDNPNSTMNFNSIVAPVIVNLIGEENLLILVVQDAAPEVLQKDARRMANIIEEKSGLLVGIDRIAVRKVRTKNGTVETYPQDSDVWFYAIDPDTELILDRNSSKIQRSIVERTAVSNITFDVSTLVRANAIDIHAPVMYAEPVRTQTAVAFSGEVFPYALIIIACVILILGIAGIIYICVSWSRYKAYKERMQRMYVVPRYDPVYVEPNLKEYETQVLQMSVPVDDNDSYNDLQLDFSNKNHAFSLDNVSYITKDHGGSTGQQSPVSSEAATTARASSIAGNHADGNVHSLRRSTLGRKNHATSNSNTMNNHDTTTPVLNPLYNHGGDLLSASPSNDNVTFREKKDYSHLGFTYLYEQSPVETTTEFSTEKYSCELRFCDMKRKNSTGNRIGFSPGNVLC</sequence>
<dbReference type="PROSITE" id="PS00232">
    <property type="entry name" value="CADHERIN_1"/>
    <property type="match status" value="3"/>
</dbReference>
<evidence type="ECO:0000313" key="12">
    <source>
        <dbReference type="Proteomes" id="UP001607302"/>
    </source>
</evidence>
<dbReference type="PROSITE" id="PS50268">
    <property type="entry name" value="CADHERIN_2"/>
    <property type="match status" value="11"/>
</dbReference>
<keyword evidence="12" id="KW-1185">Reference proteome</keyword>
<feature type="domain" description="Cadherin" evidence="10">
    <location>
        <begin position="917"/>
        <end position="1017"/>
    </location>
</feature>
<feature type="domain" description="Cadherin" evidence="10">
    <location>
        <begin position="301"/>
        <end position="350"/>
    </location>
</feature>
<dbReference type="PRINTS" id="PR00205">
    <property type="entry name" value="CADHERIN"/>
</dbReference>
<evidence type="ECO:0000256" key="1">
    <source>
        <dbReference type="ARBA" id="ARBA00004370"/>
    </source>
</evidence>
<evidence type="ECO:0000256" key="3">
    <source>
        <dbReference type="ARBA" id="ARBA00022737"/>
    </source>
</evidence>
<evidence type="ECO:0000256" key="4">
    <source>
        <dbReference type="ARBA" id="ARBA00022837"/>
    </source>
</evidence>
<feature type="domain" description="Cadherin" evidence="10">
    <location>
        <begin position="731"/>
        <end position="816"/>
    </location>
</feature>
<feature type="domain" description="Cadherin" evidence="10">
    <location>
        <begin position="351"/>
        <end position="479"/>
    </location>
</feature>
<feature type="transmembrane region" description="Helical" evidence="9">
    <location>
        <begin position="1583"/>
        <end position="1610"/>
    </location>
</feature>
<organism evidence="11 12">
    <name type="scientific">Vespula squamosa</name>
    <name type="common">Southern yellow jacket</name>
    <name type="synonym">Wasp</name>
    <dbReference type="NCBI Taxonomy" id="30214"/>
    <lineage>
        <taxon>Eukaryota</taxon>
        <taxon>Metazoa</taxon>
        <taxon>Ecdysozoa</taxon>
        <taxon>Arthropoda</taxon>
        <taxon>Hexapoda</taxon>
        <taxon>Insecta</taxon>
        <taxon>Pterygota</taxon>
        <taxon>Neoptera</taxon>
        <taxon>Endopterygota</taxon>
        <taxon>Hymenoptera</taxon>
        <taxon>Apocrita</taxon>
        <taxon>Aculeata</taxon>
        <taxon>Vespoidea</taxon>
        <taxon>Vespidae</taxon>
        <taxon>Vespinae</taxon>
        <taxon>Vespula</taxon>
    </lineage>
</organism>
<keyword evidence="6 9" id="KW-0472">Membrane</keyword>
<name>A0ABD2A2E4_VESSQ</name>
<evidence type="ECO:0000256" key="7">
    <source>
        <dbReference type="PROSITE-ProRule" id="PRU00043"/>
    </source>
</evidence>
<evidence type="ECO:0000256" key="5">
    <source>
        <dbReference type="ARBA" id="ARBA00022989"/>
    </source>
</evidence>
<dbReference type="FunFam" id="2.60.40.60:FF:000403">
    <property type="entry name" value="Protocadherin 15"/>
    <property type="match status" value="1"/>
</dbReference>
<evidence type="ECO:0000259" key="10">
    <source>
        <dbReference type="PROSITE" id="PS50268"/>
    </source>
</evidence>
<evidence type="ECO:0000313" key="11">
    <source>
        <dbReference type="EMBL" id="KAL2714784.1"/>
    </source>
</evidence>
<dbReference type="GO" id="GO:0016020">
    <property type="term" value="C:membrane"/>
    <property type="evidence" value="ECO:0007669"/>
    <property type="project" value="UniProtKB-SubCell"/>
</dbReference>
<dbReference type="CDD" id="cd11304">
    <property type="entry name" value="Cadherin_repeat"/>
    <property type="match status" value="10"/>
</dbReference>